<accession>A0ABU5ZJJ1</accession>
<keyword evidence="4 9" id="KW-0460">Magnesium</keyword>
<keyword evidence="5 9" id="KW-0443">Lipid metabolism</keyword>
<keyword evidence="3 9" id="KW-0479">Metal-binding</keyword>
<comment type="similarity">
    <text evidence="9">Belongs to the GGGP/HepGP synthase family. Group I subfamily.</text>
</comment>
<dbReference type="RefSeq" id="WP_371754502.1">
    <property type="nucleotide sequence ID" value="NZ_JAYJLD010000016.1"/>
</dbReference>
<dbReference type="NCBIfam" id="NF003199">
    <property type="entry name" value="PRK04169.1-3"/>
    <property type="match status" value="1"/>
</dbReference>
<comment type="function">
    <text evidence="9">Prenyltransferase that catalyzes in vivo the transfer of the heptaprenyl moiety of heptaprenyl pyrophosphate (HepPP; 35 carbon atoms) to the C3 hydroxyl of sn-glycerol-1-phosphate (G1P), producing heptaprenylglyceryl phosphate (HepGP). This reaction is an ether-bond-formation step in the biosynthesis of archaea-type G1P-based membrane lipids found in Bacillales.</text>
</comment>
<evidence type="ECO:0000256" key="6">
    <source>
        <dbReference type="ARBA" id="ARBA00023209"/>
    </source>
</evidence>
<dbReference type="HAMAP" id="MF_00112">
    <property type="entry name" value="GGGP_HepGP_synthase"/>
    <property type="match status" value="1"/>
</dbReference>
<dbReference type="PANTHER" id="PTHR40029">
    <property type="match status" value="1"/>
</dbReference>
<dbReference type="EC" id="2.5.1.n9" evidence="9"/>
<evidence type="ECO:0000256" key="8">
    <source>
        <dbReference type="ARBA" id="ARBA00048318"/>
    </source>
</evidence>
<evidence type="ECO:0000256" key="2">
    <source>
        <dbReference type="ARBA" id="ARBA00022679"/>
    </source>
</evidence>
<feature type="binding site" evidence="9">
    <location>
        <begin position="160"/>
        <end position="165"/>
    </location>
    <ligand>
        <name>sn-glycerol 1-phosphate</name>
        <dbReference type="ChEBI" id="CHEBI:57685"/>
    </ligand>
</feature>
<keyword evidence="6 9" id="KW-0594">Phospholipid biosynthesis</keyword>
<evidence type="ECO:0000256" key="5">
    <source>
        <dbReference type="ARBA" id="ARBA00023098"/>
    </source>
</evidence>
<dbReference type="NCBIfam" id="NF003197">
    <property type="entry name" value="PRK04169.1-1"/>
    <property type="match status" value="1"/>
</dbReference>
<dbReference type="Pfam" id="PF01884">
    <property type="entry name" value="PcrB"/>
    <property type="match status" value="1"/>
</dbReference>
<evidence type="ECO:0000313" key="10">
    <source>
        <dbReference type="EMBL" id="MEB3102382.1"/>
    </source>
</evidence>
<dbReference type="CDD" id="cd02812">
    <property type="entry name" value="PcrB_like"/>
    <property type="match status" value="1"/>
</dbReference>
<feature type="binding site" evidence="9">
    <location>
        <position position="190"/>
    </location>
    <ligand>
        <name>sn-glycerol 1-phosphate</name>
        <dbReference type="ChEBI" id="CHEBI:57685"/>
    </ligand>
</feature>
<evidence type="ECO:0000313" key="11">
    <source>
        <dbReference type="Proteomes" id="UP001310386"/>
    </source>
</evidence>
<evidence type="ECO:0000256" key="4">
    <source>
        <dbReference type="ARBA" id="ARBA00022842"/>
    </source>
</evidence>
<evidence type="ECO:0000256" key="1">
    <source>
        <dbReference type="ARBA" id="ARBA00022516"/>
    </source>
</evidence>
<comment type="pathway">
    <text evidence="9">Membrane lipid metabolism; glycerophospholipid metabolism.</text>
</comment>
<comment type="cofactor">
    <cofactor evidence="9">
        <name>Mg(2+)</name>
        <dbReference type="ChEBI" id="CHEBI:18420"/>
    </cofactor>
</comment>
<reference evidence="10" key="1">
    <citation type="submission" date="2023-12" db="EMBL/GenBank/DDBJ databases">
        <title>Fervidustalea candida gen. nov., sp. nov., a novel member of the family Paenibacillaceae isolated from a geothermal area.</title>
        <authorList>
            <person name="Li W.-J."/>
            <person name="Jiao J.-Y."/>
            <person name="Chen Y."/>
        </authorList>
    </citation>
    <scope>NUCLEOTIDE SEQUENCE</scope>
    <source>
        <strain evidence="10">SYSU GA230002</strain>
    </source>
</reference>
<organism evidence="10 11">
    <name type="scientific">Ferviditalea candida</name>
    <dbReference type="NCBI Taxonomy" id="3108399"/>
    <lineage>
        <taxon>Bacteria</taxon>
        <taxon>Bacillati</taxon>
        <taxon>Bacillota</taxon>
        <taxon>Bacilli</taxon>
        <taxon>Bacillales</taxon>
        <taxon>Paenibacillaceae</taxon>
        <taxon>Ferviditalea</taxon>
    </lineage>
</organism>
<gene>
    <name evidence="9" type="primary">pcrB</name>
    <name evidence="10" type="ORF">VF724_11990</name>
</gene>
<evidence type="ECO:0000256" key="7">
    <source>
        <dbReference type="ARBA" id="ARBA00023264"/>
    </source>
</evidence>
<dbReference type="GO" id="GO:0016740">
    <property type="term" value="F:transferase activity"/>
    <property type="evidence" value="ECO:0007669"/>
    <property type="project" value="UniProtKB-KW"/>
</dbReference>
<evidence type="ECO:0000256" key="3">
    <source>
        <dbReference type="ARBA" id="ARBA00022723"/>
    </source>
</evidence>
<keyword evidence="1 9" id="KW-0444">Lipid biosynthesis</keyword>
<sequence length="231" mass="25307">MQEALLEWKHIFKLDPERELSDEALERICQSGSDAVMVGGSSGVTYDNTVDLLSRIRCFSIPCILEVSSREAVAPGFDFYLVPLVLNASEVDWVVGHHQRALKDYGQLMPWDLLAAEGYIILNGASTAAQLTGSRTELDAKDVLAYALLADRLLRLPVVYLEYSGTFGDMELVTRVKNVLHQARLFYGGGIDSAAKAARAAQAADTIIVGNVIYEDLEQALQTVKAKALED</sequence>
<comment type="caution">
    <text evidence="9">Lacks conserved residue(s) required for the propagation of feature annotation.</text>
</comment>
<comment type="subunit">
    <text evidence="9">Homodimer.</text>
</comment>
<dbReference type="InterPro" id="IPR038597">
    <property type="entry name" value="GGGP/HepGP_synthase_sf"/>
</dbReference>
<protein>
    <recommendedName>
        <fullName evidence="9">Heptaprenylglyceryl phosphate synthase</fullName>
        <shortName evidence="9">HepGP synthase</shortName>
        <ecNumber evidence="9">2.5.1.n9</ecNumber>
    </recommendedName>
    <alternativeName>
        <fullName evidence="9">Glycerol-1-phosphate heptaprenyltransferase</fullName>
    </alternativeName>
</protein>
<feature type="binding site" evidence="9">
    <location>
        <position position="41"/>
    </location>
    <ligand>
        <name>Mg(2+)</name>
        <dbReference type="ChEBI" id="CHEBI:18420"/>
    </ligand>
</feature>
<dbReference type="Gene3D" id="3.20.20.390">
    <property type="entry name" value="FMN-linked oxidoreductases"/>
    <property type="match status" value="1"/>
</dbReference>
<keyword evidence="7 9" id="KW-1208">Phospholipid metabolism</keyword>
<dbReference type="PANTHER" id="PTHR40029:SF2">
    <property type="entry name" value="HEPTAPRENYLGLYCERYL PHOSPHATE SYNTHASE"/>
    <property type="match status" value="1"/>
</dbReference>
<comment type="catalytic activity">
    <reaction evidence="8 9">
        <text>sn-glycerol 1-phosphate + all-trans-heptaprenyl diphosphate = 3-heptaprenyl-sn-glycero-1-phosphate + diphosphate</text>
        <dbReference type="Rhea" id="RHEA:33495"/>
        <dbReference type="ChEBI" id="CHEBI:33019"/>
        <dbReference type="ChEBI" id="CHEBI:57685"/>
        <dbReference type="ChEBI" id="CHEBI:58206"/>
        <dbReference type="ChEBI" id="CHEBI:64781"/>
        <dbReference type="EC" id="2.5.1.n9"/>
    </reaction>
</comment>
<feature type="binding site" evidence="9">
    <location>
        <begin position="210"/>
        <end position="211"/>
    </location>
    <ligand>
        <name>sn-glycerol 1-phosphate</name>
        <dbReference type="ChEBI" id="CHEBI:57685"/>
    </ligand>
</feature>
<keyword evidence="11" id="KW-1185">Reference proteome</keyword>
<dbReference type="NCBIfam" id="TIGR01768">
    <property type="entry name" value="GGGP-family"/>
    <property type="match status" value="1"/>
</dbReference>
<dbReference type="EMBL" id="JAYJLD010000016">
    <property type="protein sequence ID" value="MEB3102382.1"/>
    <property type="molecule type" value="Genomic_DNA"/>
</dbReference>
<comment type="caution">
    <text evidence="10">The sequence shown here is derived from an EMBL/GenBank/DDBJ whole genome shotgun (WGS) entry which is preliminary data.</text>
</comment>
<dbReference type="SUPFAM" id="SSF51395">
    <property type="entry name" value="FMN-linked oxidoreductases"/>
    <property type="match status" value="1"/>
</dbReference>
<dbReference type="InterPro" id="IPR008205">
    <property type="entry name" value="GGGP_HepGP_synthase"/>
</dbReference>
<feature type="binding site" evidence="9">
    <location>
        <position position="15"/>
    </location>
    <ligand>
        <name>Mg(2+)</name>
        <dbReference type="ChEBI" id="CHEBI:18420"/>
    </ligand>
</feature>
<feature type="binding site" evidence="9">
    <location>
        <position position="13"/>
    </location>
    <ligand>
        <name>sn-glycerol 1-phosphate</name>
        <dbReference type="ChEBI" id="CHEBI:57685"/>
    </ligand>
</feature>
<dbReference type="Proteomes" id="UP001310386">
    <property type="component" value="Unassembled WGS sequence"/>
</dbReference>
<keyword evidence="2 9" id="KW-0808">Transferase</keyword>
<dbReference type="InterPro" id="IPR039074">
    <property type="entry name" value="GGGP/HepGP_synthase_I"/>
</dbReference>
<name>A0ABU5ZJJ1_9BACL</name>
<proteinExistence type="inferred from homology"/>
<evidence type="ECO:0000256" key="9">
    <source>
        <dbReference type="HAMAP-Rule" id="MF_00112"/>
    </source>
</evidence>